<keyword evidence="7" id="KW-0233">DNA recombination</keyword>
<dbReference type="Pfam" id="PF12320">
    <property type="entry name" value="SbcD_C"/>
    <property type="match status" value="1"/>
</dbReference>
<dbReference type="RefSeq" id="WP_065247168.1">
    <property type="nucleotide sequence ID" value="NZ_CP012117.1"/>
</dbReference>
<name>A0A1B0ZFS9_9MICO</name>
<dbReference type="InterPro" id="IPR004593">
    <property type="entry name" value="SbcD"/>
</dbReference>
<comment type="subunit">
    <text evidence="2 7">Heterodimer of SbcC and SbcD.</text>
</comment>
<dbReference type="GO" id="GO:0006260">
    <property type="term" value="P:DNA replication"/>
    <property type="evidence" value="ECO:0007669"/>
    <property type="project" value="UniProtKB-KW"/>
</dbReference>
<dbReference type="NCBIfam" id="TIGR00619">
    <property type="entry name" value="sbcd"/>
    <property type="match status" value="1"/>
</dbReference>
<dbReference type="PANTHER" id="PTHR30337">
    <property type="entry name" value="COMPONENT OF ATP-DEPENDENT DSDNA EXONUCLEASE"/>
    <property type="match status" value="1"/>
</dbReference>
<dbReference type="PANTHER" id="PTHR30337:SF0">
    <property type="entry name" value="NUCLEASE SBCCD SUBUNIT D"/>
    <property type="match status" value="1"/>
</dbReference>
<reference evidence="10 11" key="1">
    <citation type="submission" date="2015-06" db="EMBL/GenBank/DDBJ databases">
        <title>Investigation of pathophysiology for high-risk pregnancy and development of treatment modality based on it.</title>
        <authorList>
            <person name="Kim B.-C."/>
            <person name="Lim S."/>
        </authorList>
    </citation>
    <scope>NUCLEOTIDE SEQUENCE [LARGE SCALE GENOMIC DNA]</scope>
    <source>
        <strain evidence="10 11">AD1-86</strain>
    </source>
</reference>
<protein>
    <recommendedName>
        <fullName evidence="3 7">Nuclease SbcCD subunit D</fullName>
    </recommendedName>
</protein>
<evidence type="ECO:0000313" key="10">
    <source>
        <dbReference type="EMBL" id="ANP26808.1"/>
    </source>
</evidence>
<evidence type="ECO:0000256" key="5">
    <source>
        <dbReference type="ARBA" id="ARBA00022801"/>
    </source>
</evidence>
<dbReference type="STRING" id="1630135.DAD186_02490"/>
<proteinExistence type="inferred from homology"/>
<organism evidence="10 11">
    <name type="scientific">Dermabacter vaginalis</name>
    <dbReference type="NCBI Taxonomy" id="1630135"/>
    <lineage>
        <taxon>Bacteria</taxon>
        <taxon>Bacillati</taxon>
        <taxon>Actinomycetota</taxon>
        <taxon>Actinomycetes</taxon>
        <taxon>Micrococcales</taxon>
        <taxon>Dermabacteraceae</taxon>
        <taxon>Dermabacter</taxon>
    </lineage>
</organism>
<comment type="function">
    <text evidence="7">SbcCD cleaves DNA hairpin structures. These structures can inhibit DNA replication and are intermediates in certain DNA recombination reactions. The complex acts as a 3'-&gt;5' double strand exonuclease that can open hairpins. It also has a 5' single-strand endonuclease activity.</text>
</comment>
<accession>A0A1B0ZFS9</accession>
<dbReference type="InterPro" id="IPR029052">
    <property type="entry name" value="Metallo-depent_PP-like"/>
</dbReference>
<evidence type="ECO:0000256" key="2">
    <source>
        <dbReference type="ARBA" id="ARBA00011322"/>
    </source>
</evidence>
<evidence type="ECO:0000259" key="9">
    <source>
        <dbReference type="Pfam" id="PF12320"/>
    </source>
</evidence>
<dbReference type="GO" id="GO:0008408">
    <property type="term" value="F:3'-5' exonuclease activity"/>
    <property type="evidence" value="ECO:0007669"/>
    <property type="project" value="InterPro"/>
</dbReference>
<dbReference type="AlphaFoldDB" id="A0A1B0ZFS9"/>
<evidence type="ECO:0000256" key="7">
    <source>
        <dbReference type="RuleBase" id="RU363069"/>
    </source>
</evidence>
<dbReference type="InterPro" id="IPR041796">
    <property type="entry name" value="Mre11_N"/>
</dbReference>
<evidence type="ECO:0000313" key="11">
    <source>
        <dbReference type="Proteomes" id="UP000092596"/>
    </source>
</evidence>
<evidence type="ECO:0000256" key="3">
    <source>
        <dbReference type="ARBA" id="ARBA00013365"/>
    </source>
</evidence>
<dbReference type="GO" id="GO:0004519">
    <property type="term" value="F:endonuclease activity"/>
    <property type="evidence" value="ECO:0007669"/>
    <property type="project" value="UniProtKB-KW"/>
</dbReference>
<keyword evidence="7" id="KW-0235">DNA replication</keyword>
<dbReference type="GO" id="GO:0006310">
    <property type="term" value="P:DNA recombination"/>
    <property type="evidence" value="ECO:0007669"/>
    <property type="project" value="UniProtKB-KW"/>
</dbReference>
<dbReference type="PATRIC" id="fig|1630135.4.peg.251"/>
<dbReference type="SUPFAM" id="SSF56300">
    <property type="entry name" value="Metallo-dependent phosphatases"/>
    <property type="match status" value="1"/>
</dbReference>
<evidence type="ECO:0000259" key="8">
    <source>
        <dbReference type="Pfam" id="PF00149"/>
    </source>
</evidence>
<keyword evidence="6 7" id="KW-0269">Exonuclease</keyword>
<gene>
    <name evidence="7" type="primary">sbcD</name>
    <name evidence="10" type="ORF">DAD186_02490</name>
</gene>
<dbReference type="KEGG" id="dva:DAD186_02490"/>
<evidence type="ECO:0000256" key="4">
    <source>
        <dbReference type="ARBA" id="ARBA00022722"/>
    </source>
</evidence>
<dbReference type="Gene3D" id="3.60.21.10">
    <property type="match status" value="1"/>
</dbReference>
<dbReference type="EMBL" id="CP012117">
    <property type="protein sequence ID" value="ANP26808.1"/>
    <property type="molecule type" value="Genomic_DNA"/>
</dbReference>
<keyword evidence="5 7" id="KW-0378">Hydrolase</keyword>
<feature type="domain" description="Nuclease SbcCD subunit D C-terminal" evidence="9">
    <location>
        <begin position="276"/>
        <end position="359"/>
    </location>
</feature>
<keyword evidence="4 7" id="KW-0540">Nuclease</keyword>
<dbReference type="InterPro" id="IPR026843">
    <property type="entry name" value="SbcD_C"/>
</dbReference>
<comment type="similarity">
    <text evidence="1 7">Belongs to the SbcD family.</text>
</comment>
<dbReference type="Pfam" id="PF00149">
    <property type="entry name" value="Metallophos"/>
    <property type="match status" value="1"/>
</dbReference>
<evidence type="ECO:0000256" key="1">
    <source>
        <dbReference type="ARBA" id="ARBA00010555"/>
    </source>
</evidence>
<evidence type="ECO:0000256" key="6">
    <source>
        <dbReference type="ARBA" id="ARBA00022839"/>
    </source>
</evidence>
<keyword evidence="7" id="KW-0255">Endonuclease</keyword>
<dbReference type="Proteomes" id="UP000092596">
    <property type="component" value="Chromosome"/>
</dbReference>
<sequence length="397" mass="43412">MKILHTSDWHLGRTLHGENLHEEQRTFQEFLLAKVRETRAHALVIAGDIYDRSVPPVEAVELLHASLAALAEETTVILTPGNHDSAVRLGFGAKLMRPGIHILANIEGIEHPVSVADEHGEVLFFGLPFLDPDLARYSLAPKGAVPLPRSHESVTANAMDRVRAKLEVLGNPRSVVLAHTFVAGGDGSDSERDLSVGGVASVPGSVFEGVDYVALGHLHGCQNMSALVPGERPVAWYSGSPLAFSFSERHHTKAVLLVEMNESGAVEVERLPTPVRRRLVELEGSLASILAHKEEHGEDWIHAIVREESRPAHLQQTLRAAFEHLLFTEFHSTRAQVSTEAPVVTREASPAEVVSEFFDYLTGAEPNAAQREIIEQVLTDARARADLTESHAKRKVS</sequence>
<dbReference type="InterPro" id="IPR050535">
    <property type="entry name" value="DNA_Repair-Maintenance_Comp"/>
</dbReference>
<dbReference type="CDD" id="cd00840">
    <property type="entry name" value="MPP_Mre11_N"/>
    <property type="match status" value="1"/>
</dbReference>
<dbReference type="InterPro" id="IPR004843">
    <property type="entry name" value="Calcineurin-like_PHP"/>
</dbReference>
<feature type="domain" description="Calcineurin-like phosphoesterase" evidence="8">
    <location>
        <begin position="1"/>
        <end position="220"/>
    </location>
</feature>